<feature type="compositionally biased region" description="Basic and acidic residues" evidence="5">
    <location>
        <begin position="176"/>
        <end position="185"/>
    </location>
</feature>
<accession>A0A8J2LTZ1</accession>
<dbReference type="GO" id="GO:0000463">
    <property type="term" value="P:maturation of LSU-rRNA from tricistronic rRNA transcript (SSU-rRNA, 5.8S rRNA, LSU-rRNA)"/>
    <property type="evidence" value="ECO:0007669"/>
    <property type="project" value="TreeGrafter"/>
</dbReference>
<evidence type="ECO:0000256" key="1">
    <source>
        <dbReference type="ARBA" id="ARBA00004604"/>
    </source>
</evidence>
<feature type="compositionally biased region" description="Basic and acidic residues" evidence="5">
    <location>
        <begin position="198"/>
        <end position="226"/>
    </location>
</feature>
<feature type="region of interest" description="Disordered" evidence="5">
    <location>
        <begin position="409"/>
        <end position="439"/>
    </location>
</feature>
<evidence type="ECO:0000256" key="2">
    <source>
        <dbReference type="ARBA" id="ARBA00022884"/>
    </source>
</evidence>
<comment type="caution">
    <text evidence="7">The sequence shown here is derived from an EMBL/GenBank/DDBJ whole genome shotgun (WGS) entry which is preliminary data.</text>
</comment>
<dbReference type="PROSITE" id="PS50102">
    <property type="entry name" value="RRM"/>
    <property type="match status" value="2"/>
</dbReference>
<keyword evidence="2 4" id="KW-0694">RNA-binding</keyword>
<feature type="compositionally biased region" description="Basic residues" evidence="5">
    <location>
        <begin position="137"/>
        <end position="150"/>
    </location>
</feature>
<proteinExistence type="predicted"/>
<dbReference type="GO" id="GO:0005730">
    <property type="term" value="C:nucleolus"/>
    <property type="evidence" value="ECO:0007669"/>
    <property type="project" value="UniProtKB-SubCell"/>
</dbReference>
<dbReference type="EMBL" id="CAJVCH010547935">
    <property type="protein sequence ID" value="CAG7828544.1"/>
    <property type="molecule type" value="Genomic_DNA"/>
</dbReference>
<feature type="compositionally biased region" description="Acidic residues" evidence="5">
    <location>
        <begin position="186"/>
        <end position="197"/>
    </location>
</feature>
<evidence type="ECO:0000256" key="3">
    <source>
        <dbReference type="ARBA" id="ARBA00023242"/>
    </source>
</evidence>
<dbReference type="PANTHER" id="PTHR23236">
    <property type="entry name" value="EUKARYOTIC TRANSLATION INITIATION FACTOR 4B/4H"/>
    <property type="match status" value="1"/>
</dbReference>
<feature type="region of interest" description="Disordered" evidence="5">
    <location>
        <begin position="73"/>
        <end position="226"/>
    </location>
</feature>
<evidence type="ECO:0000259" key="6">
    <source>
        <dbReference type="PROSITE" id="PS50102"/>
    </source>
</evidence>
<dbReference type="Pfam" id="PF00076">
    <property type="entry name" value="RRM_1"/>
    <property type="match status" value="3"/>
</dbReference>
<dbReference type="InterPro" id="IPR000504">
    <property type="entry name" value="RRM_dom"/>
</dbReference>
<keyword evidence="8" id="KW-1185">Reference proteome</keyword>
<sequence length="526" mass="59629">MANTKQIISTTWGRKLTIKDTTVKSKVKGVQKVGTKKMKNGKVPKALKLSHKDAAAIRVEAKRKFQDITAEKEVSVKQEDAPQKKKKILEKTSSVQKKTEEAEAAPPNDKKLKKMAKKLKQKEKKALLNGGTVTRNKNLKKNNKKAKLNIKLKQESSDEEDDEEGLSKIPGDLEDIIAKFEREQLDSEGEDSDEEDEKIVKTEESQPKKPKHFELNTPKDKKPEHESRTVFVGNLPTDVKEKVLKQLFNPFGDIETVRFRGAVPLKPYLLKKVAMYSHKLNPDQYNMSAYIRYKTKEQAEKAVTEMNGHTLDTHTLVVDIADNTKRDNKKALFVGNIPLKVEDDQLRKCFSECGKIDSVRIIRNATTGLSKGFGYVNFNQQDSIELALKKNGEDFEGRPLRVSRYIKKEKKPKDQIKQNSKGKTIPEGKFGPAGKKDFQSKKSGAARRIEFKNKKAANNASFTGDKLAEIGSLKRKANKPHKGELKKAKIAAQLTGVSTKQHYDPQYFLLLLKIMLKLEYLWDVSR</sequence>
<name>A0A8J2LTZ1_9HEXA</name>
<evidence type="ECO:0000256" key="4">
    <source>
        <dbReference type="PROSITE-ProRule" id="PRU00176"/>
    </source>
</evidence>
<dbReference type="InterPro" id="IPR034221">
    <property type="entry name" value="RBM34_RRM2"/>
</dbReference>
<feature type="domain" description="RRM" evidence="6">
    <location>
        <begin position="330"/>
        <end position="407"/>
    </location>
</feature>
<protein>
    <recommendedName>
        <fullName evidence="6">RRM domain-containing protein</fullName>
    </recommendedName>
</protein>
<dbReference type="CDD" id="cd12395">
    <property type="entry name" value="RRM2_RBM34"/>
    <property type="match status" value="1"/>
</dbReference>
<dbReference type="AlphaFoldDB" id="A0A8J2LTZ1"/>
<keyword evidence="3" id="KW-0539">Nucleus</keyword>
<dbReference type="PANTHER" id="PTHR23236:SF25">
    <property type="entry name" value="RNA-BINDING PROTEIN 34"/>
    <property type="match status" value="1"/>
</dbReference>
<dbReference type="Proteomes" id="UP000708208">
    <property type="component" value="Unassembled WGS sequence"/>
</dbReference>
<organism evidence="7 8">
    <name type="scientific">Allacma fusca</name>
    <dbReference type="NCBI Taxonomy" id="39272"/>
    <lineage>
        <taxon>Eukaryota</taxon>
        <taxon>Metazoa</taxon>
        <taxon>Ecdysozoa</taxon>
        <taxon>Arthropoda</taxon>
        <taxon>Hexapoda</taxon>
        <taxon>Collembola</taxon>
        <taxon>Symphypleona</taxon>
        <taxon>Sminthuridae</taxon>
        <taxon>Allacma</taxon>
    </lineage>
</organism>
<dbReference type="GO" id="GO:0019843">
    <property type="term" value="F:rRNA binding"/>
    <property type="evidence" value="ECO:0007669"/>
    <property type="project" value="TreeGrafter"/>
</dbReference>
<feature type="domain" description="RRM" evidence="6">
    <location>
        <begin position="228"/>
        <end position="323"/>
    </location>
</feature>
<evidence type="ECO:0000313" key="8">
    <source>
        <dbReference type="Proteomes" id="UP000708208"/>
    </source>
</evidence>
<dbReference type="OrthoDB" id="442677at2759"/>
<evidence type="ECO:0000256" key="5">
    <source>
        <dbReference type="SAM" id="MobiDB-lite"/>
    </source>
</evidence>
<comment type="subcellular location">
    <subcellularLocation>
        <location evidence="1">Nucleus</location>
        <location evidence="1">Nucleolus</location>
    </subcellularLocation>
</comment>
<reference evidence="7" key="1">
    <citation type="submission" date="2021-06" db="EMBL/GenBank/DDBJ databases">
        <authorList>
            <person name="Hodson N. C."/>
            <person name="Mongue J. A."/>
            <person name="Jaron S. K."/>
        </authorList>
    </citation>
    <scope>NUCLEOTIDE SEQUENCE</scope>
</reference>
<dbReference type="SMART" id="SM00360">
    <property type="entry name" value="RRM"/>
    <property type="match status" value="2"/>
</dbReference>
<gene>
    <name evidence="7" type="ORF">AFUS01_LOCUS38466</name>
</gene>
<evidence type="ECO:0000313" key="7">
    <source>
        <dbReference type="EMBL" id="CAG7828544.1"/>
    </source>
</evidence>
<feature type="compositionally biased region" description="Basic and acidic residues" evidence="5">
    <location>
        <begin position="73"/>
        <end position="83"/>
    </location>
</feature>
<feature type="compositionally biased region" description="Basic residues" evidence="5">
    <location>
        <begin position="111"/>
        <end position="123"/>
    </location>
</feature>
<dbReference type="CDD" id="cd12394">
    <property type="entry name" value="RRM1_RBM34"/>
    <property type="match status" value="1"/>
</dbReference>